<sequence>MRVALFIDGSYMYDAAKRLGWNIDHRKAIGVFAKPEDLYNAFYYAPVTDANDERQQKFLDALVFMGYTVRSRETHGDPHFEAMIATDLLVTAPRWDRAVLASGSGDLSHTLAALRAQGKEVYLLGVPELTDLELRNQSDRFLDLRELQSSLERTGGGRRTYPNLSEGAAPQENPEESSPASRLMNNLEDEI</sequence>
<comment type="caution">
    <text evidence="3">The sequence shown here is derived from an EMBL/GenBank/DDBJ whole genome shotgun (WGS) entry which is preliminary data.</text>
</comment>
<feature type="domain" description="NYN" evidence="2">
    <location>
        <begin position="2"/>
        <end position="144"/>
    </location>
</feature>
<keyword evidence="4" id="KW-1185">Reference proteome</keyword>
<dbReference type="PANTHER" id="PTHR35458:SF2">
    <property type="entry name" value="SLR0755 PROTEIN"/>
    <property type="match status" value="1"/>
</dbReference>
<dbReference type="EMBL" id="QWLB01000078">
    <property type="protein sequence ID" value="RIH90578.1"/>
    <property type="molecule type" value="Genomic_DNA"/>
</dbReference>
<evidence type="ECO:0000259" key="2">
    <source>
        <dbReference type="Pfam" id="PF01936"/>
    </source>
</evidence>
<protein>
    <submittedName>
        <fullName evidence="3">NYN domain protein</fullName>
    </submittedName>
</protein>
<evidence type="ECO:0000313" key="3">
    <source>
        <dbReference type="EMBL" id="RIH90578.1"/>
    </source>
</evidence>
<dbReference type="Gene3D" id="3.40.50.1010">
    <property type="entry name" value="5'-nuclease"/>
    <property type="match status" value="1"/>
</dbReference>
<organism evidence="3 4">
    <name type="scientific">Meiothermus granaticius NBRC 107808</name>
    <dbReference type="NCBI Taxonomy" id="1227551"/>
    <lineage>
        <taxon>Bacteria</taxon>
        <taxon>Thermotogati</taxon>
        <taxon>Deinococcota</taxon>
        <taxon>Deinococci</taxon>
        <taxon>Thermales</taxon>
        <taxon>Thermaceae</taxon>
        <taxon>Meiothermus</taxon>
    </lineage>
</organism>
<accession>A0A399F2Z9</accession>
<dbReference type="Proteomes" id="UP000266178">
    <property type="component" value="Unassembled WGS sequence"/>
</dbReference>
<name>A0A399F2Z9_9DEIN</name>
<feature type="region of interest" description="Disordered" evidence="1">
    <location>
        <begin position="153"/>
        <end position="191"/>
    </location>
</feature>
<dbReference type="InterPro" id="IPR047140">
    <property type="entry name" value="LabA"/>
</dbReference>
<dbReference type="GO" id="GO:0004540">
    <property type="term" value="F:RNA nuclease activity"/>
    <property type="evidence" value="ECO:0007669"/>
    <property type="project" value="InterPro"/>
</dbReference>
<dbReference type="RefSeq" id="WP_119358646.1">
    <property type="nucleotide sequence ID" value="NZ_BJXM01000021.1"/>
</dbReference>
<proteinExistence type="predicted"/>
<dbReference type="InterPro" id="IPR021139">
    <property type="entry name" value="NYN"/>
</dbReference>
<gene>
    <name evidence="3" type="ORF">Mgrana_03223</name>
</gene>
<dbReference type="AlphaFoldDB" id="A0A399F2Z9"/>
<evidence type="ECO:0000313" key="4">
    <source>
        <dbReference type="Proteomes" id="UP000266178"/>
    </source>
</evidence>
<dbReference type="Pfam" id="PF01936">
    <property type="entry name" value="NYN"/>
    <property type="match status" value="1"/>
</dbReference>
<evidence type="ECO:0000256" key="1">
    <source>
        <dbReference type="SAM" id="MobiDB-lite"/>
    </source>
</evidence>
<reference evidence="3 4" key="1">
    <citation type="submission" date="2018-08" db="EMBL/GenBank/DDBJ databases">
        <title>Meiothermus granaticius genome AF-68 sequencing project.</title>
        <authorList>
            <person name="Da Costa M.S."/>
            <person name="Albuquerque L."/>
            <person name="Raposo P."/>
            <person name="Froufe H.J.C."/>
            <person name="Barroso C.S."/>
            <person name="Egas C."/>
        </authorList>
    </citation>
    <scope>NUCLEOTIDE SEQUENCE [LARGE SCALE GENOMIC DNA]</scope>
    <source>
        <strain evidence="3 4">AF-68</strain>
    </source>
</reference>
<dbReference type="OrthoDB" id="9794137at2"/>
<dbReference type="CDD" id="cd10911">
    <property type="entry name" value="PIN_LabA"/>
    <property type="match status" value="1"/>
</dbReference>
<dbReference type="PANTHER" id="PTHR35458">
    <property type="entry name" value="SLR0755 PROTEIN"/>
    <property type="match status" value="1"/>
</dbReference>